<reference evidence="1" key="1">
    <citation type="journal article" date="2014" name="Front. Microbiol.">
        <title>High frequency of phylogenetically diverse reductive dehalogenase-homologous genes in deep subseafloor sedimentary metagenomes.</title>
        <authorList>
            <person name="Kawai M."/>
            <person name="Futagami T."/>
            <person name="Toyoda A."/>
            <person name="Takaki Y."/>
            <person name="Nishi S."/>
            <person name="Hori S."/>
            <person name="Arai W."/>
            <person name="Tsubouchi T."/>
            <person name="Morono Y."/>
            <person name="Uchiyama I."/>
            <person name="Ito T."/>
            <person name="Fujiyama A."/>
            <person name="Inagaki F."/>
            <person name="Takami H."/>
        </authorList>
    </citation>
    <scope>NUCLEOTIDE SEQUENCE</scope>
    <source>
        <strain evidence="1">Expedition CK06-06</strain>
    </source>
</reference>
<proteinExistence type="predicted"/>
<gene>
    <name evidence="1" type="ORF">S12H4_43027</name>
</gene>
<name>X1UMB8_9ZZZZ</name>
<feature type="non-terminal residue" evidence="1">
    <location>
        <position position="1"/>
    </location>
</feature>
<evidence type="ECO:0000313" key="1">
    <source>
        <dbReference type="EMBL" id="GAJ04747.1"/>
    </source>
</evidence>
<dbReference type="AlphaFoldDB" id="X1UMB8"/>
<organism evidence="1">
    <name type="scientific">marine sediment metagenome</name>
    <dbReference type="NCBI Taxonomy" id="412755"/>
    <lineage>
        <taxon>unclassified sequences</taxon>
        <taxon>metagenomes</taxon>
        <taxon>ecological metagenomes</taxon>
    </lineage>
</organism>
<dbReference type="EMBL" id="BARW01026371">
    <property type="protein sequence ID" value="GAJ04747.1"/>
    <property type="molecule type" value="Genomic_DNA"/>
</dbReference>
<accession>X1UMB8</accession>
<comment type="caution">
    <text evidence="1">The sequence shown here is derived from an EMBL/GenBank/DDBJ whole genome shotgun (WGS) entry which is preliminary data.</text>
</comment>
<protein>
    <submittedName>
        <fullName evidence="1">Uncharacterized protein</fullName>
    </submittedName>
</protein>
<sequence length="79" mass="8665">RALGQAALVSSETKTLGRVKRAGKNRGRRPYYPASRGFLSIPNDPPHYHPALIRSDGAGYQSFFLVSSGRHVNNHADAF</sequence>